<dbReference type="InterPro" id="IPR052518">
    <property type="entry name" value="CHR_Transporter"/>
</dbReference>
<evidence type="ECO:0000256" key="5">
    <source>
        <dbReference type="ARBA" id="ARBA00022989"/>
    </source>
</evidence>
<keyword evidence="3" id="KW-1003">Cell membrane</keyword>
<dbReference type="GO" id="GO:0015109">
    <property type="term" value="F:chromate transmembrane transporter activity"/>
    <property type="evidence" value="ECO:0007669"/>
    <property type="project" value="InterPro"/>
</dbReference>
<accession>A0A6A8DGC9</accession>
<evidence type="ECO:0000256" key="6">
    <source>
        <dbReference type="ARBA" id="ARBA00023136"/>
    </source>
</evidence>
<reference evidence="8" key="1">
    <citation type="submission" date="2019-11" db="EMBL/GenBank/DDBJ databases">
        <authorList>
            <person name="Li J."/>
        </authorList>
    </citation>
    <scope>NUCLEOTIDE SEQUENCE</scope>
    <source>
        <strain evidence="8">B6B</strain>
    </source>
</reference>
<protein>
    <submittedName>
        <fullName evidence="8">Chromate transporter</fullName>
    </submittedName>
</protein>
<keyword evidence="4 7" id="KW-0812">Transmembrane</keyword>
<dbReference type="Pfam" id="PF02417">
    <property type="entry name" value="Chromate_transp"/>
    <property type="match status" value="1"/>
</dbReference>
<evidence type="ECO:0000313" key="8">
    <source>
        <dbReference type="EMBL" id="MRH41937.1"/>
    </source>
</evidence>
<evidence type="ECO:0000256" key="1">
    <source>
        <dbReference type="ARBA" id="ARBA00004651"/>
    </source>
</evidence>
<dbReference type="OrthoDB" id="9027281at2"/>
<dbReference type="GO" id="GO:0005886">
    <property type="term" value="C:plasma membrane"/>
    <property type="evidence" value="ECO:0007669"/>
    <property type="project" value="UniProtKB-SubCell"/>
</dbReference>
<feature type="transmembrane region" description="Helical" evidence="7">
    <location>
        <begin position="136"/>
        <end position="169"/>
    </location>
</feature>
<dbReference type="PANTHER" id="PTHR43663:SF1">
    <property type="entry name" value="CHROMATE TRANSPORTER"/>
    <property type="match status" value="1"/>
</dbReference>
<dbReference type="EMBL" id="WJNG01000003">
    <property type="protein sequence ID" value="MRH41937.1"/>
    <property type="molecule type" value="Genomic_DNA"/>
</dbReference>
<dbReference type="PANTHER" id="PTHR43663">
    <property type="entry name" value="CHROMATE TRANSPORT PROTEIN-RELATED"/>
    <property type="match status" value="1"/>
</dbReference>
<evidence type="ECO:0000313" key="9">
    <source>
        <dbReference type="Proteomes" id="UP000799092"/>
    </source>
</evidence>
<comment type="caution">
    <text evidence="8">The sequence shown here is derived from an EMBL/GenBank/DDBJ whole genome shotgun (WGS) entry which is preliminary data.</text>
</comment>
<keyword evidence="9" id="KW-1185">Reference proteome</keyword>
<dbReference type="Proteomes" id="UP000799092">
    <property type="component" value="Unassembled WGS sequence"/>
</dbReference>
<feature type="transmembrane region" description="Helical" evidence="7">
    <location>
        <begin position="110"/>
        <end position="130"/>
    </location>
</feature>
<comment type="subcellular location">
    <subcellularLocation>
        <location evidence="1">Cell membrane</location>
        <topology evidence="1">Multi-pass membrane protein</topology>
    </subcellularLocation>
</comment>
<evidence type="ECO:0000256" key="7">
    <source>
        <dbReference type="SAM" id="Phobius"/>
    </source>
</evidence>
<name>A0A6A8DGC9_9BACI</name>
<organism evidence="8 9">
    <name type="scientific">Aquibacillus halophilus</name>
    <dbReference type="NCBI Taxonomy" id="930132"/>
    <lineage>
        <taxon>Bacteria</taxon>
        <taxon>Bacillati</taxon>
        <taxon>Bacillota</taxon>
        <taxon>Bacilli</taxon>
        <taxon>Bacillales</taxon>
        <taxon>Bacillaceae</taxon>
        <taxon>Aquibacillus</taxon>
    </lineage>
</organism>
<dbReference type="InterPro" id="IPR003370">
    <property type="entry name" value="Chromate_transpt"/>
</dbReference>
<proteinExistence type="inferred from homology"/>
<evidence type="ECO:0000256" key="3">
    <source>
        <dbReference type="ARBA" id="ARBA00022475"/>
    </source>
</evidence>
<comment type="similarity">
    <text evidence="2">Belongs to the chromate ion transporter (CHR) (TC 2.A.51) family.</text>
</comment>
<evidence type="ECO:0000256" key="4">
    <source>
        <dbReference type="ARBA" id="ARBA00022692"/>
    </source>
</evidence>
<keyword evidence="6 7" id="KW-0472">Membrane</keyword>
<evidence type="ECO:0000256" key="2">
    <source>
        <dbReference type="ARBA" id="ARBA00005262"/>
    </source>
</evidence>
<feature type="transmembrane region" description="Helical" evidence="7">
    <location>
        <begin position="73"/>
        <end position="98"/>
    </location>
</feature>
<dbReference type="AlphaFoldDB" id="A0A6A8DGC9"/>
<dbReference type="RefSeq" id="WP_153735601.1">
    <property type="nucleotide sequence ID" value="NZ_WJNG01000003.1"/>
</dbReference>
<sequence length="194" mass="21165">MKQWQLFIAFFRVGMLGYGGGPSSIPLVQKEVVEKYGWMNDEEFANVLALGNSLPGPIATKMAGYIGYRVSGIIGMINAVLATIVPTILIMIVLLTFLSSMSDQPWVNGMTQAVVPVVGVMLAVLTYQFLKNAQGGLGWILMIILAVVSLLLIEWIGLHPGILIAFLLLYALLKPEKKEEDSNKSKVPQKEGQS</sequence>
<keyword evidence="5 7" id="KW-1133">Transmembrane helix</keyword>
<gene>
    <name evidence="8" type="ORF">GH741_04520</name>
</gene>